<protein>
    <submittedName>
        <fullName evidence="1">DUF932 domain-containing protein</fullName>
    </submittedName>
</protein>
<gene>
    <name evidence="1" type="ORF">FYJ84_01505</name>
</gene>
<sequence length="374" mass="42098">MKTGRTLEQLGAELQRQRKARQDFVADTRYMEFKADEKGAVITLRIKGNNHTFGISELAHQQIASRLQIPYRYYQKMQEQQPALLQENVNTWLHDAPERRMIRTLDGSMRAFLSDRYRRLDNLELCAAVLPIIKSMSGAEIKSCEVTPSHMYLKVVNKRMKSEVQPGDVVQAGFVISNSEVGLGSVKVEPLIYRLVCKNGMISKDFSQRKYHVGRQVDGDAAYELYSDETLQADDKAFFMKVQDTVKVAADKSKFMLTVGKMRESLGIGLEGNPVEEVELLADRFQLTQNERGDILRQLFMGGDNSRYGLLNAVTAASQLSASYERATELERIGGEILSLPVGSKALKMRRSDDVAEGIVEELPVIRPVRAITA</sequence>
<dbReference type="EMBL" id="VUNR01000002">
    <property type="protein sequence ID" value="MSU07674.1"/>
    <property type="molecule type" value="Genomic_DNA"/>
</dbReference>
<proteinExistence type="predicted"/>
<accession>A0A6I2UDE0</accession>
<dbReference type="Proteomes" id="UP000433181">
    <property type="component" value="Unassembled WGS sequence"/>
</dbReference>
<dbReference type="AlphaFoldDB" id="A0A6I2UDE0"/>
<dbReference type="RefSeq" id="WP_154405440.1">
    <property type="nucleotide sequence ID" value="NZ_VUNR01000002.1"/>
</dbReference>
<name>A0A6I2UDE0_9FIRM</name>
<dbReference type="GeneID" id="96777584"/>
<reference evidence="1 2" key="1">
    <citation type="submission" date="2019-08" db="EMBL/GenBank/DDBJ databases">
        <title>In-depth cultivation of the pig gut microbiome towards novel bacterial diversity and tailored functional studies.</title>
        <authorList>
            <person name="Wylensek D."/>
            <person name="Hitch T.C.A."/>
            <person name="Clavel T."/>
        </authorList>
    </citation>
    <scope>NUCLEOTIDE SEQUENCE [LARGE SCALE GENOMIC DNA]</scope>
    <source>
        <strain evidence="1 2">WCA-693-APC-5D-A</strain>
    </source>
</reference>
<comment type="caution">
    <text evidence="1">The sequence shown here is derived from an EMBL/GenBank/DDBJ whole genome shotgun (WGS) entry which is preliminary data.</text>
</comment>
<evidence type="ECO:0000313" key="1">
    <source>
        <dbReference type="EMBL" id="MSU07674.1"/>
    </source>
</evidence>
<keyword evidence="2" id="KW-1185">Reference proteome</keyword>
<organism evidence="1 2">
    <name type="scientific">Anaerovibrio slackiae</name>
    <dbReference type="NCBI Taxonomy" id="2652309"/>
    <lineage>
        <taxon>Bacteria</taxon>
        <taxon>Bacillati</taxon>
        <taxon>Bacillota</taxon>
        <taxon>Negativicutes</taxon>
        <taxon>Selenomonadales</taxon>
        <taxon>Selenomonadaceae</taxon>
        <taxon>Anaerovibrio</taxon>
    </lineage>
</organism>
<evidence type="ECO:0000313" key="2">
    <source>
        <dbReference type="Proteomes" id="UP000433181"/>
    </source>
</evidence>